<evidence type="ECO:0000313" key="9">
    <source>
        <dbReference type="Proteomes" id="UP001210380"/>
    </source>
</evidence>
<comment type="caution">
    <text evidence="8">The sequence shown here is derived from an EMBL/GenBank/DDBJ whole genome shotgun (WGS) entry which is preliminary data.</text>
</comment>
<evidence type="ECO:0000256" key="4">
    <source>
        <dbReference type="ARBA" id="ARBA00023163"/>
    </source>
</evidence>
<proteinExistence type="predicted"/>
<evidence type="ECO:0000256" key="2">
    <source>
        <dbReference type="ARBA" id="ARBA00023015"/>
    </source>
</evidence>
<dbReference type="PANTHER" id="PTHR30055:SF151">
    <property type="entry name" value="TRANSCRIPTIONAL REGULATORY PROTEIN"/>
    <property type="match status" value="1"/>
</dbReference>
<dbReference type="Proteomes" id="UP001210380">
    <property type="component" value="Unassembled WGS sequence"/>
</dbReference>
<accession>A0ABT4V4Q6</accession>
<keyword evidence="3 5" id="KW-0238">DNA-binding</keyword>
<evidence type="ECO:0000256" key="6">
    <source>
        <dbReference type="SAM" id="MobiDB-lite"/>
    </source>
</evidence>
<dbReference type="InterPro" id="IPR009057">
    <property type="entry name" value="Homeodomain-like_sf"/>
</dbReference>
<dbReference type="PANTHER" id="PTHR30055">
    <property type="entry name" value="HTH-TYPE TRANSCRIPTIONAL REGULATOR RUTR"/>
    <property type="match status" value="1"/>
</dbReference>
<dbReference type="PROSITE" id="PS50977">
    <property type="entry name" value="HTH_TETR_2"/>
    <property type="match status" value="1"/>
</dbReference>
<dbReference type="InterPro" id="IPR004111">
    <property type="entry name" value="Repressor_TetR_C"/>
</dbReference>
<keyword evidence="9" id="KW-1185">Reference proteome</keyword>
<reference evidence="8 9" key="1">
    <citation type="submission" date="2022-11" db="EMBL/GenBank/DDBJ databases">
        <title>Draft genome sequence of Saccharopolyspora sp. WRP15-2 isolated from rhizosphere soils of wild rice in Thailand.</title>
        <authorList>
            <person name="Duangmal K."/>
            <person name="Kammanee S."/>
            <person name="Muangham S."/>
        </authorList>
    </citation>
    <scope>NUCLEOTIDE SEQUENCE [LARGE SCALE GENOMIC DNA]</scope>
    <source>
        <strain evidence="8 9">WRP15-2</strain>
    </source>
</reference>
<protein>
    <submittedName>
        <fullName evidence="8">TetR/AcrR family transcriptional regulator</fullName>
    </submittedName>
</protein>
<evidence type="ECO:0000259" key="7">
    <source>
        <dbReference type="PROSITE" id="PS50977"/>
    </source>
</evidence>
<dbReference type="Pfam" id="PF00440">
    <property type="entry name" value="TetR_N"/>
    <property type="match status" value="1"/>
</dbReference>
<evidence type="ECO:0000256" key="1">
    <source>
        <dbReference type="ARBA" id="ARBA00022491"/>
    </source>
</evidence>
<feature type="region of interest" description="Disordered" evidence="6">
    <location>
        <begin position="207"/>
        <end position="248"/>
    </location>
</feature>
<keyword evidence="2" id="KW-0805">Transcription regulation</keyword>
<dbReference type="InterPro" id="IPR050109">
    <property type="entry name" value="HTH-type_TetR-like_transc_reg"/>
</dbReference>
<gene>
    <name evidence="8" type="ORF">OU415_26075</name>
</gene>
<dbReference type="RefSeq" id="WP_270951862.1">
    <property type="nucleotide sequence ID" value="NZ_JAQGLA010000055.1"/>
</dbReference>
<name>A0ABT4V4Q6_9PSEU</name>
<evidence type="ECO:0000313" key="8">
    <source>
        <dbReference type="EMBL" id="MDA3628928.1"/>
    </source>
</evidence>
<dbReference type="PRINTS" id="PR00400">
    <property type="entry name" value="TETREPRESSOR"/>
</dbReference>
<dbReference type="SUPFAM" id="SSF46689">
    <property type="entry name" value="Homeodomain-like"/>
    <property type="match status" value="1"/>
</dbReference>
<dbReference type="InterPro" id="IPR003012">
    <property type="entry name" value="Tet_transcr_reg_TetR"/>
</dbReference>
<evidence type="ECO:0000256" key="5">
    <source>
        <dbReference type="PROSITE-ProRule" id="PRU00335"/>
    </source>
</evidence>
<dbReference type="SUPFAM" id="SSF48498">
    <property type="entry name" value="Tetracyclin repressor-like, C-terminal domain"/>
    <property type="match status" value="1"/>
</dbReference>
<feature type="compositionally biased region" description="Basic and acidic residues" evidence="6">
    <location>
        <begin position="207"/>
        <end position="217"/>
    </location>
</feature>
<dbReference type="EMBL" id="JAQGLA010000055">
    <property type="protein sequence ID" value="MDA3628928.1"/>
    <property type="molecule type" value="Genomic_DNA"/>
</dbReference>
<evidence type="ECO:0000256" key="3">
    <source>
        <dbReference type="ARBA" id="ARBA00023125"/>
    </source>
</evidence>
<dbReference type="Pfam" id="PF02909">
    <property type="entry name" value="TetR_C_1"/>
    <property type="match status" value="1"/>
</dbReference>
<sequence length="248" mass="27391">MPRPTTPRLSPERIRRVGLEIIDAEGLEALSMRRLADQLGVRAASLYNHVATKEELLHEIADDVMASVDVSDFEQDWTTGLRSWARSYRAALVAHPNLVPFLAYGPARRENALRRADAVHGGLTSAGWPQRYATMIGASTKYLVVGSAMGSFSGGFPDDADLYGDRFPHLNKAHLLREHAAEIDAASFELALEALIDGLQKQYRELGGDERMRRESQEAPDDPADAAEVSAVREDMDRATRRDQGYGS</sequence>
<dbReference type="InterPro" id="IPR001647">
    <property type="entry name" value="HTH_TetR"/>
</dbReference>
<keyword evidence="4" id="KW-0804">Transcription</keyword>
<dbReference type="InterPro" id="IPR036271">
    <property type="entry name" value="Tet_transcr_reg_TetR-rel_C_sf"/>
</dbReference>
<dbReference type="Gene3D" id="1.10.357.10">
    <property type="entry name" value="Tetracycline Repressor, domain 2"/>
    <property type="match status" value="1"/>
</dbReference>
<keyword evidence="1" id="KW-0678">Repressor</keyword>
<organism evidence="8 9">
    <name type="scientific">Saccharopolyspora oryzae</name>
    <dbReference type="NCBI Taxonomy" id="2997343"/>
    <lineage>
        <taxon>Bacteria</taxon>
        <taxon>Bacillati</taxon>
        <taxon>Actinomycetota</taxon>
        <taxon>Actinomycetes</taxon>
        <taxon>Pseudonocardiales</taxon>
        <taxon>Pseudonocardiaceae</taxon>
        <taxon>Saccharopolyspora</taxon>
    </lineage>
</organism>
<feature type="DNA-binding region" description="H-T-H motif" evidence="5">
    <location>
        <begin position="31"/>
        <end position="50"/>
    </location>
</feature>
<feature type="domain" description="HTH tetR-type" evidence="7">
    <location>
        <begin position="8"/>
        <end position="68"/>
    </location>
</feature>
<feature type="compositionally biased region" description="Basic and acidic residues" evidence="6">
    <location>
        <begin position="231"/>
        <end position="248"/>
    </location>
</feature>